<evidence type="ECO:0000259" key="1">
    <source>
        <dbReference type="PROSITE" id="PS51750"/>
    </source>
</evidence>
<dbReference type="PROSITE" id="PS51750">
    <property type="entry name" value="BRO_N"/>
    <property type="match status" value="1"/>
</dbReference>
<dbReference type="EMBL" id="LAZR01010058">
    <property type="protein sequence ID" value="KKM69042.1"/>
    <property type="molecule type" value="Genomic_DNA"/>
</dbReference>
<gene>
    <name evidence="2" type="ORF">LCGC14_1454790</name>
</gene>
<dbReference type="InterPro" id="IPR058744">
    <property type="entry name" value="BstA-like_C"/>
</dbReference>
<dbReference type="Pfam" id="PF26567">
    <property type="entry name" value="BstA_C"/>
    <property type="match status" value="1"/>
</dbReference>
<reference evidence="2" key="1">
    <citation type="journal article" date="2015" name="Nature">
        <title>Complex archaea that bridge the gap between prokaryotes and eukaryotes.</title>
        <authorList>
            <person name="Spang A."/>
            <person name="Saw J.H."/>
            <person name="Jorgensen S.L."/>
            <person name="Zaremba-Niedzwiedzka K."/>
            <person name="Martijn J."/>
            <person name="Lind A.E."/>
            <person name="van Eijk R."/>
            <person name="Schleper C."/>
            <person name="Guy L."/>
            <person name="Ettema T.J."/>
        </authorList>
    </citation>
    <scope>NUCLEOTIDE SEQUENCE</scope>
</reference>
<name>A0A0F9MIN5_9ZZZZ</name>
<dbReference type="InterPro" id="IPR003497">
    <property type="entry name" value="BRO_N_domain"/>
</dbReference>
<comment type="caution">
    <text evidence="2">The sequence shown here is derived from an EMBL/GenBank/DDBJ whole genome shotgun (WGS) entry which is preliminary data.</text>
</comment>
<accession>A0A0F9MIN5</accession>
<evidence type="ECO:0000313" key="2">
    <source>
        <dbReference type="EMBL" id="KKM69042.1"/>
    </source>
</evidence>
<proteinExistence type="predicted"/>
<organism evidence="2">
    <name type="scientific">marine sediment metagenome</name>
    <dbReference type="NCBI Taxonomy" id="412755"/>
    <lineage>
        <taxon>unclassified sequences</taxon>
        <taxon>metagenomes</taxon>
        <taxon>ecological metagenomes</taxon>
    </lineage>
</organism>
<sequence length="245" mass="29032">MSRWLQTILMVQKEPHKAITTHCKHGIKYPVPDNQGVIHDTWVIPEPDIYRLIIRSQMPRAEQFEDWVFNEVLPAIRKTGAYGVVPDFVRRFNDNWMNVDRGHFSILSELFVRLYGKFEMVGYKIPDKVINGKIIRPDVSVGKLFASYLKENHPEIENKFKYYNHTFPNDFEVKARQYEDELLPIFIKFVETGWIPQRAERYFKERDPIALNYLPKVIEGKQQKPDKLPSQKRGILKIKEKLSEL</sequence>
<dbReference type="AlphaFoldDB" id="A0A0F9MIN5"/>
<feature type="domain" description="Bro-N" evidence="1">
    <location>
        <begin position="1"/>
        <end position="80"/>
    </location>
</feature>
<protein>
    <recommendedName>
        <fullName evidence="1">Bro-N domain-containing protein</fullName>
    </recommendedName>
</protein>
<dbReference type="Pfam" id="PF02498">
    <property type="entry name" value="Bro-N"/>
    <property type="match status" value="1"/>
</dbReference>
<dbReference type="SMART" id="SM01040">
    <property type="entry name" value="Bro-N"/>
    <property type="match status" value="1"/>
</dbReference>